<accession>A0AAV4TGB2</accession>
<feature type="compositionally biased region" description="Polar residues" evidence="1">
    <location>
        <begin position="19"/>
        <end position="34"/>
    </location>
</feature>
<comment type="caution">
    <text evidence="2">The sequence shown here is derived from an EMBL/GenBank/DDBJ whole genome shotgun (WGS) entry which is preliminary data.</text>
</comment>
<dbReference type="Proteomes" id="UP001054837">
    <property type="component" value="Unassembled WGS sequence"/>
</dbReference>
<evidence type="ECO:0000313" key="2">
    <source>
        <dbReference type="EMBL" id="GIY44466.1"/>
    </source>
</evidence>
<keyword evidence="3" id="KW-1185">Reference proteome</keyword>
<reference evidence="2 3" key="1">
    <citation type="submission" date="2021-06" db="EMBL/GenBank/DDBJ databases">
        <title>Caerostris darwini draft genome.</title>
        <authorList>
            <person name="Kono N."/>
            <person name="Arakawa K."/>
        </authorList>
    </citation>
    <scope>NUCLEOTIDE SEQUENCE [LARGE SCALE GENOMIC DNA]</scope>
</reference>
<feature type="region of interest" description="Disordered" evidence="1">
    <location>
        <begin position="1"/>
        <end position="39"/>
    </location>
</feature>
<sequence length="135" mass="15249">MEWNRGPSSDEGTQRNRDSSTPTPQTTHLSNPHKSGSEYRSRPIHFIFAKELSFLISRIRTKERGKKETKRNGNKFKNRNINAAVLCAAVTHIGAESSPGLKTTPLAPSLRNVLMVFWSKKQRQSDELMSPVETN</sequence>
<protein>
    <submittedName>
        <fullName evidence="2">Uncharacterized protein</fullName>
    </submittedName>
</protein>
<evidence type="ECO:0000313" key="3">
    <source>
        <dbReference type="Proteomes" id="UP001054837"/>
    </source>
</evidence>
<organism evidence="2 3">
    <name type="scientific">Caerostris darwini</name>
    <dbReference type="NCBI Taxonomy" id="1538125"/>
    <lineage>
        <taxon>Eukaryota</taxon>
        <taxon>Metazoa</taxon>
        <taxon>Ecdysozoa</taxon>
        <taxon>Arthropoda</taxon>
        <taxon>Chelicerata</taxon>
        <taxon>Arachnida</taxon>
        <taxon>Araneae</taxon>
        <taxon>Araneomorphae</taxon>
        <taxon>Entelegynae</taxon>
        <taxon>Araneoidea</taxon>
        <taxon>Araneidae</taxon>
        <taxon>Caerostris</taxon>
    </lineage>
</organism>
<name>A0AAV4TGB2_9ARAC</name>
<proteinExistence type="predicted"/>
<dbReference type="AlphaFoldDB" id="A0AAV4TGB2"/>
<evidence type="ECO:0000256" key="1">
    <source>
        <dbReference type="SAM" id="MobiDB-lite"/>
    </source>
</evidence>
<dbReference type="EMBL" id="BPLQ01009521">
    <property type="protein sequence ID" value="GIY44466.1"/>
    <property type="molecule type" value="Genomic_DNA"/>
</dbReference>
<feature type="compositionally biased region" description="Polar residues" evidence="1">
    <location>
        <begin position="1"/>
        <end position="11"/>
    </location>
</feature>
<gene>
    <name evidence="2" type="ORF">CDAR_222581</name>
</gene>